<reference evidence="2 3" key="1">
    <citation type="submission" date="2018-02" db="EMBL/GenBank/DDBJ databases">
        <title>Genomic Encyclopedia of Archaeal and Bacterial Type Strains, Phase II (KMG-II): from individual species to whole genera.</title>
        <authorList>
            <person name="Goeker M."/>
        </authorList>
    </citation>
    <scope>NUCLEOTIDE SEQUENCE [LARGE SCALE GENOMIC DNA]</scope>
    <source>
        <strain evidence="2 3">DSM 29526</strain>
    </source>
</reference>
<sequence length="60" mass="7077">MTSREAVTAADQPHTTTGKYWLFFLISAVIFFLMLIFLNQWFWVSMPFMLTFLVMALGYM</sequence>
<name>A0A2S6I6S1_9BACT</name>
<evidence type="ECO:0000256" key="1">
    <source>
        <dbReference type="SAM" id="Phobius"/>
    </source>
</evidence>
<dbReference type="RefSeq" id="WP_104417796.1">
    <property type="nucleotide sequence ID" value="NZ_PTJC01000005.1"/>
</dbReference>
<keyword evidence="1" id="KW-1133">Transmembrane helix</keyword>
<feature type="transmembrane region" description="Helical" evidence="1">
    <location>
        <begin position="20"/>
        <end position="37"/>
    </location>
</feature>
<keyword evidence="1" id="KW-0812">Transmembrane</keyword>
<organism evidence="2 3">
    <name type="scientific">Neolewinella xylanilytica</name>
    <dbReference type="NCBI Taxonomy" id="1514080"/>
    <lineage>
        <taxon>Bacteria</taxon>
        <taxon>Pseudomonadati</taxon>
        <taxon>Bacteroidota</taxon>
        <taxon>Saprospiria</taxon>
        <taxon>Saprospirales</taxon>
        <taxon>Lewinellaceae</taxon>
        <taxon>Neolewinella</taxon>
    </lineage>
</organism>
<protein>
    <submittedName>
        <fullName evidence="2">Uncharacterized protein</fullName>
    </submittedName>
</protein>
<evidence type="ECO:0000313" key="3">
    <source>
        <dbReference type="Proteomes" id="UP000237662"/>
    </source>
</evidence>
<gene>
    <name evidence="2" type="ORF">CLV84_0114</name>
</gene>
<comment type="caution">
    <text evidence="2">The sequence shown here is derived from an EMBL/GenBank/DDBJ whole genome shotgun (WGS) entry which is preliminary data.</text>
</comment>
<keyword evidence="1" id="KW-0472">Membrane</keyword>
<evidence type="ECO:0000313" key="2">
    <source>
        <dbReference type="EMBL" id="PPK87178.1"/>
    </source>
</evidence>
<dbReference type="AlphaFoldDB" id="A0A2S6I6S1"/>
<dbReference type="EMBL" id="PTJC01000005">
    <property type="protein sequence ID" value="PPK87178.1"/>
    <property type="molecule type" value="Genomic_DNA"/>
</dbReference>
<dbReference type="OrthoDB" id="1494984at2"/>
<proteinExistence type="predicted"/>
<dbReference type="Proteomes" id="UP000237662">
    <property type="component" value="Unassembled WGS sequence"/>
</dbReference>
<accession>A0A2S6I6S1</accession>
<keyword evidence="3" id="KW-1185">Reference proteome</keyword>